<sequence>MRGISFCGRANAVRVGLALAIALQCVPGRAVGTEPAAQGDSVTFAYFSRSNFSRGKIQGISVCRLSSDDGALTPVVEQPLESPGPLAVDTQKRRVYAVSYPDKIHTYDIDAGSGTLKSLAEVQLPGRPEYLALDRRGRHLLAAMYHQKQVIVCLLDSQGRPQIDQLQVLDSGLRPHAILSDRHDRFVYVPCAGDIWQYAWNENGKGLAAQAVAKHKAPKDSRPRHLWFHPEKDWLYVVNESSRSLTFYQVGPDTGGLRAIQTLLTVPDGVLKGSGADIHVTPDGRFVYASTREHDSVAGFSIDQASGELTALGQVPTARGPRDFAIDPSGRFLVAGGTGGNVVVHAIDQKTGQTTMKHRYEVMGPNWVEIVNFPRER</sequence>
<keyword evidence="4" id="KW-1185">Reference proteome</keyword>
<protein>
    <submittedName>
        <fullName evidence="3">6-phosphogluconolactonase</fullName>
        <ecNumber evidence="3">3.1.1.31</ecNumber>
    </submittedName>
</protein>
<dbReference type="InterPro" id="IPR050282">
    <property type="entry name" value="Cycloisomerase_2"/>
</dbReference>
<dbReference type="EMBL" id="CP036274">
    <property type="protein sequence ID" value="QDU26562.1"/>
    <property type="molecule type" value="Genomic_DNA"/>
</dbReference>
<dbReference type="OrthoDB" id="9790815at2"/>
<dbReference type="EC" id="3.1.1.31" evidence="3"/>
<dbReference type="InterPro" id="IPR019405">
    <property type="entry name" value="Lactonase_7-beta_prop"/>
</dbReference>
<evidence type="ECO:0000256" key="2">
    <source>
        <dbReference type="ARBA" id="ARBA00022526"/>
    </source>
</evidence>
<dbReference type="Gene3D" id="2.130.10.10">
    <property type="entry name" value="YVTN repeat-like/Quinoprotein amine dehydrogenase"/>
    <property type="match status" value="1"/>
</dbReference>
<dbReference type="GO" id="GO:0006006">
    <property type="term" value="P:glucose metabolic process"/>
    <property type="evidence" value="ECO:0007669"/>
    <property type="project" value="UniProtKB-KW"/>
</dbReference>
<reference evidence="3 4" key="1">
    <citation type="submission" date="2019-02" db="EMBL/GenBank/DDBJ databases">
        <title>Deep-cultivation of Planctomycetes and their phenomic and genomic characterization uncovers novel biology.</title>
        <authorList>
            <person name="Wiegand S."/>
            <person name="Jogler M."/>
            <person name="Boedeker C."/>
            <person name="Pinto D."/>
            <person name="Vollmers J."/>
            <person name="Rivas-Marin E."/>
            <person name="Kohn T."/>
            <person name="Peeters S.H."/>
            <person name="Heuer A."/>
            <person name="Rast P."/>
            <person name="Oberbeckmann S."/>
            <person name="Bunk B."/>
            <person name="Jeske O."/>
            <person name="Meyerdierks A."/>
            <person name="Storesund J.E."/>
            <person name="Kallscheuer N."/>
            <person name="Luecker S."/>
            <person name="Lage O.M."/>
            <person name="Pohl T."/>
            <person name="Merkel B.J."/>
            <person name="Hornburger P."/>
            <person name="Mueller R.-W."/>
            <person name="Bruemmer F."/>
            <person name="Labrenz M."/>
            <person name="Spormann A.M."/>
            <person name="Op den Camp H."/>
            <person name="Overmann J."/>
            <person name="Amann R."/>
            <person name="Jetten M.S.M."/>
            <person name="Mascher T."/>
            <person name="Medema M.H."/>
            <person name="Devos D.P."/>
            <person name="Kaster A.-K."/>
            <person name="Ovreas L."/>
            <person name="Rohde M."/>
            <person name="Galperin M.Y."/>
            <person name="Jogler C."/>
        </authorList>
    </citation>
    <scope>NUCLEOTIDE SEQUENCE [LARGE SCALE GENOMIC DNA]</scope>
    <source>
        <strain evidence="3 4">ETA_A8</strain>
    </source>
</reference>
<evidence type="ECO:0000256" key="1">
    <source>
        <dbReference type="ARBA" id="ARBA00005564"/>
    </source>
</evidence>
<evidence type="ECO:0000313" key="4">
    <source>
        <dbReference type="Proteomes" id="UP000315017"/>
    </source>
</evidence>
<dbReference type="InterPro" id="IPR015943">
    <property type="entry name" value="WD40/YVTN_repeat-like_dom_sf"/>
</dbReference>
<keyword evidence="2" id="KW-0119">Carbohydrate metabolism</keyword>
<dbReference type="AlphaFoldDB" id="A0A517Y8U2"/>
<dbReference type="PANTHER" id="PTHR30344">
    <property type="entry name" value="6-PHOSPHOGLUCONOLACTONASE-RELATED"/>
    <property type="match status" value="1"/>
</dbReference>
<accession>A0A517Y8U2</accession>
<name>A0A517Y8U2_9BACT</name>
<dbReference type="InterPro" id="IPR011048">
    <property type="entry name" value="Haem_d1_sf"/>
</dbReference>
<keyword evidence="3" id="KW-0378">Hydrolase</keyword>
<proteinExistence type="inferred from homology"/>
<comment type="similarity">
    <text evidence="1">Belongs to the cycloisomerase 2 family.</text>
</comment>
<dbReference type="RefSeq" id="WP_145087256.1">
    <property type="nucleotide sequence ID" value="NZ_CP036274.1"/>
</dbReference>
<dbReference type="SUPFAM" id="SSF51004">
    <property type="entry name" value="C-terminal (heme d1) domain of cytochrome cd1-nitrite reductase"/>
    <property type="match status" value="1"/>
</dbReference>
<keyword evidence="2" id="KW-0313">Glucose metabolism</keyword>
<dbReference type="Pfam" id="PF10282">
    <property type="entry name" value="Lactonase"/>
    <property type="match status" value="1"/>
</dbReference>
<evidence type="ECO:0000313" key="3">
    <source>
        <dbReference type="EMBL" id="QDU26562.1"/>
    </source>
</evidence>
<organism evidence="3 4">
    <name type="scientific">Anatilimnocola aggregata</name>
    <dbReference type="NCBI Taxonomy" id="2528021"/>
    <lineage>
        <taxon>Bacteria</taxon>
        <taxon>Pseudomonadati</taxon>
        <taxon>Planctomycetota</taxon>
        <taxon>Planctomycetia</taxon>
        <taxon>Pirellulales</taxon>
        <taxon>Pirellulaceae</taxon>
        <taxon>Anatilimnocola</taxon>
    </lineage>
</organism>
<dbReference type="GO" id="GO:0017057">
    <property type="term" value="F:6-phosphogluconolactonase activity"/>
    <property type="evidence" value="ECO:0007669"/>
    <property type="project" value="UniProtKB-EC"/>
</dbReference>
<dbReference type="KEGG" id="aagg:ETAA8_16420"/>
<dbReference type="GO" id="GO:0005829">
    <property type="term" value="C:cytosol"/>
    <property type="evidence" value="ECO:0007669"/>
    <property type="project" value="TreeGrafter"/>
</dbReference>
<dbReference type="Proteomes" id="UP000315017">
    <property type="component" value="Chromosome"/>
</dbReference>
<gene>
    <name evidence="3" type="primary">pgl_2</name>
    <name evidence="3" type="ORF">ETAA8_16420</name>
</gene>
<dbReference type="PANTHER" id="PTHR30344:SF1">
    <property type="entry name" value="6-PHOSPHOGLUCONOLACTONASE"/>
    <property type="match status" value="1"/>
</dbReference>